<gene>
    <name evidence="1" type="ORF">PITCH_A700008</name>
</gene>
<dbReference type="GO" id="GO:0006355">
    <property type="term" value="P:regulation of DNA-templated transcription"/>
    <property type="evidence" value="ECO:0007669"/>
    <property type="project" value="InterPro"/>
</dbReference>
<evidence type="ECO:0000313" key="1">
    <source>
        <dbReference type="EMBL" id="SPD75638.1"/>
    </source>
</evidence>
<organism evidence="1">
    <name type="scientific">uncultured Desulfobacterium sp</name>
    <dbReference type="NCBI Taxonomy" id="201089"/>
    <lineage>
        <taxon>Bacteria</taxon>
        <taxon>Pseudomonadati</taxon>
        <taxon>Thermodesulfobacteriota</taxon>
        <taxon>Desulfobacteria</taxon>
        <taxon>Desulfobacterales</taxon>
        <taxon>Desulfobacteriaceae</taxon>
        <taxon>Desulfobacterium</taxon>
        <taxon>environmental samples</taxon>
    </lineage>
</organism>
<accession>A0A445N1R4</accession>
<name>A0A445N1R4_9BACT</name>
<dbReference type="Gene3D" id="1.10.1220.10">
    <property type="entry name" value="Met repressor-like"/>
    <property type="match status" value="1"/>
</dbReference>
<reference evidence="1" key="1">
    <citation type="submission" date="2018-01" db="EMBL/GenBank/DDBJ databases">
        <authorList>
            <person name="Regsiter A."/>
            <person name="William W."/>
        </authorList>
    </citation>
    <scope>NUCLEOTIDE SEQUENCE</scope>
    <source>
        <strain evidence="1">TRIP AH-1</strain>
    </source>
</reference>
<proteinExistence type="predicted"/>
<evidence type="ECO:0008006" key="2">
    <source>
        <dbReference type="Google" id="ProtNLM"/>
    </source>
</evidence>
<protein>
    <recommendedName>
        <fullName evidence="2">Ribbon-helix-helix protein CopG domain-containing protein</fullName>
    </recommendedName>
</protein>
<sequence length="82" mass="9451">MDSNLERLNITLPREIVKQLDLLAGPRKRSSFIAEAIRKQLAEKQKETINALLEEGYRASAKESLSIAQEFESVDLKNWDEY</sequence>
<dbReference type="EMBL" id="OJIN01000215">
    <property type="protein sequence ID" value="SPD75638.1"/>
    <property type="molecule type" value="Genomic_DNA"/>
</dbReference>
<dbReference type="AlphaFoldDB" id="A0A445N1R4"/>
<dbReference type="InterPro" id="IPR013321">
    <property type="entry name" value="Arc_rbn_hlx_hlx"/>
</dbReference>